<dbReference type="Pfam" id="PF03476">
    <property type="entry name" value="MOSC_N"/>
    <property type="match status" value="1"/>
</dbReference>
<protein>
    <recommendedName>
        <fullName evidence="1">MOSC domain-containing protein</fullName>
    </recommendedName>
</protein>
<dbReference type="PANTHER" id="PTHR14237:SF19">
    <property type="entry name" value="MITOCHONDRIAL AMIDOXIME REDUCING COMPONENT 1"/>
    <property type="match status" value="1"/>
</dbReference>
<dbReference type="PANTHER" id="PTHR14237">
    <property type="entry name" value="MOLYBDOPTERIN COFACTOR SULFURASE MOSC"/>
    <property type="match status" value="1"/>
</dbReference>
<dbReference type="GO" id="GO:0030170">
    <property type="term" value="F:pyridoxal phosphate binding"/>
    <property type="evidence" value="ECO:0007669"/>
    <property type="project" value="InterPro"/>
</dbReference>
<dbReference type="GO" id="GO:0003824">
    <property type="term" value="F:catalytic activity"/>
    <property type="evidence" value="ECO:0007669"/>
    <property type="project" value="InterPro"/>
</dbReference>
<dbReference type="PROSITE" id="PS51340">
    <property type="entry name" value="MOSC"/>
    <property type="match status" value="1"/>
</dbReference>
<dbReference type="GO" id="GO:0030151">
    <property type="term" value="F:molybdenum ion binding"/>
    <property type="evidence" value="ECO:0007669"/>
    <property type="project" value="InterPro"/>
</dbReference>
<sequence length="292" mass="32246">MPLLTGLHRYPVKSMYRQSPDQLVLEPWGLRGDRRWMLARPGGLAVTQRDLPELARYRVEPDEDGALRITSPEGDLLRIPVPRADEGALATEADVFGARFAALEADPKTQLWFADRLGPHELGEIRLLHLADPRARRIAPDFSAPGETVSMADGFPLLAITTASVAALGEWLVEGGSPAVPLERFRPNLVIEGTEAWEEDGWRRVRIGEVTFRAVKLCGRCVVTTTDQETGERMGAEPLRTLAKRRRFEKKAAFGVNLIPERPDHVSGPDLGTLRVGDEVTVLARGERLPAA</sequence>
<dbReference type="InterPro" id="IPR005302">
    <property type="entry name" value="MoCF_Sase_C"/>
</dbReference>
<name>A0A7W7QZ68_KITKI</name>
<dbReference type="InterPro" id="IPR005303">
    <property type="entry name" value="MOCOS_middle"/>
</dbReference>
<dbReference type="RefSeq" id="WP_184934069.1">
    <property type="nucleotide sequence ID" value="NZ_JACHJV010000001.1"/>
</dbReference>
<evidence type="ECO:0000313" key="3">
    <source>
        <dbReference type="Proteomes" id="UP000540506"/>
    </source>
</evidence>
<organism evidence="2 3">
    <name type="scientific">Kitasatospora kifunensis</name>
    <name type="common">Streptomyces kifunensis</name>
    <dbReference type="NCBI Taxonomy" id="58351"/>
    <lineage>
        <taxon>Bacteria</taxon>
        <taxon>Bacillati</taxon>
        <taxon>Actinomycetota</taxon>
        <taxon>Actinomycetes</taxon>
        <taxon>Kitasatosporales</taxon>
        <taxon>Streptomycetaceae</taxon>
        <taxon>Kitasatospora</taxon>
    </lineage>
</organism>
<dbReference type="AlphaFoldDB" id="A0A7W7QZ68"/>
<dbReference type="SUPFAM" id="SSF50800">
    <property type="entry name" value="PK beta-barrel domain-like"/>
    <property type="match status" value="1"/>
</dbReference>
<gene>
    <name evidence="2" type="ORF">FHR34_000784</name>
</gene>
<dbReference type="Pfam" id="PF03473">
    <property type="entry name" value="MOSC"/>
    <property type="match status" value="1"/>
</dbReference>
<dbReference type="InterPro" id="IPR011037">
    <property type="entry name" value="Pyrv_Knase-like_insert_dom_sf"/>
</dbReference>
<keyword evidence="3" id="KW-1185">Reference proteome</keyword>
<proteinExistence type="predicted"/>
<evidence type="ECO:0000313" key="2">
    <source>
        <dbReference type="EMBL" id="MBB4921791.1"/>
    </source>
</evidence>
<dbReference type="EMBL" id="JACHJV010000001">
    <property type="protein sequence ID" value="MBB4921791.1"/>
    <property type="molecule type" value="Genomic_DNA"/>
</dbReference>
<dbReference type="SUPFAM" id="SSF141673">
    <property type="entry name" value="MOSC N-terminal domain-like"/>
    <property type="match status" value="1"/>
</dbReference>
<reference evidence="2 3" key="1">
    <citation type="submission" date="2020-08" db="EMBL/GenBank/DDBJ databases">
        <title>Sequencing the genomes of 1000 actinobacteria strains.</title>
        <authorList>
            <person name="Klenk H.-P."/>
        </authorList>
    </citation>
    <scope>NUCLEOTIDE SEQUENCE [LARGE SCALE GENOMIC DNA]</scope>
    <source>
        <strain evidence="2 3">DSM 41654</strain>
    </source>
</reference>
<accession>A0A7W7QZ68</accession>
<feature type="domain" description="MOSC" evidence="1">
    <location>
        <begin position="125"/>
        <end position="283"/>
    </location>
</feature>
<comment type="caution">
    <text evidence="2">The sequence shown here is derived from an EMBL/GenBank/DDBJ whole genome shotgun (WGS) entry which is preliminary data.</text>
</comment>
<evidence type="ECO:0000259" key="1">
    <source>
        <dbReference type="PROSITE" id="PS51340"/>
    </source>
</evidence>
<dbReference type="Proteomes" id="UP000540506">
    <property type="component" value="Unassembled WGS sequence"/>
</dbReference>